<dbReference type="InterPro" id="IPR003653">
    <property type="entry name" value="Peptidase_C48_C"/>
</dbReference>
<evidence type="ECO:0000256" key="4">
    <source>
        <dbReference type="SAM" id="MobiDB-lite"/>
    </source>
</evidence>
<gene>
    <name evidence="6" type="ORF">AURDEDRAFT_176681</name>
</gene>
<keyword evidence="3" id="KW-0378">Hydrolase</keyword>
<evidence type="ECO:0000259" key="5">
    <source>
        <dbReference type="PROSITE" id="PS50600"/>
    </source>
</evidence>
<feature type="region of interest" description="Disordered" evidence="4">
    <location>
        <begin position="1"/>
        <end position="21"/>
    </location>
</feature>
<evidence type="ECO:0000313" key="6">
    <source>
        <dbReference type="EMBL" id="EJD34276.1"/>
    </source>
</evidence>
<dbReference type="GO" id="GO:0008234">
    <property type="term" value="F:cysteine-type peptidase activity"/>
    <property type="evidence" value="ECO:0007669"/>
    <property type="project" value="InterPro"/>
</dbReference>
<feature type="compositionally biased region" description="Acidic residues" evidence="4">
    <location>
        <begin position="10"/>
        <end position="21"/>
    </location>
</feature>
<dbReference type="GO" id="GO:0006508">
    <property type="term" value="P:proteolysis"/>
    <property type="evidence" value="ECO:0007669"/>
    <property type="project" value="UniProtKB-KW"/>
</dbReference>
<keyword evidence="7" id="KW-1185">Reference proteome</keyword>
<keyword evidence="2" id="KW-0645">Protease</keyword>
<evidence type="ECO:0000256" key="1">
    <source>
        <dbReference type="ARBA" id="ARBA00005234"/>
    </source>
</evidence>
<sequence length="350" mass="39097">MQRRTSSDQVVDDSDSEDDDEIEEIAALPSLSSGSRSFADIDMLGFVQTLPTHIHHWADLNALAAAADTSTPTHDLWAPAHASFPRSKIEPVSWKRIPSGHRWLNDEAINIGISVIAREYSTFLDRFGALPSYEITSYIDGLAIPELHRRVRKLRPWEREAIIVPVNEDNAHWTMALVWPRHGYIEVFDSLARKQRVATFEPLALRVSRGLIHRRSRRQHRTPPPDLTAAPVLIDAFLVSPPASHKVSDALGASSSCGIAQLVYRYFRAVSDYARTLGEDVPVMPAQWKARPMVDGACQTNGSDCRLWTLSSVAAILSGNRVTSLQEADMPRVRRALCTLIRRYCSEAVS</sequence>
<dbReference type="SUPFAM" id="SSF54001">
    <property type="entry name" value="Cysteine proteinases"/>
    <property type="match status" value="1"/>
</dbReference>
<dbReference type="PROSITE" id="PS50600">
    <property type="entry name" value="ULP_PROTEASE"/>
    <property type="match status" value="1"/>
</dbReference>
<proteinExistence type="inferred from homology"/>
<accession>J0LCM9</accession>
<protein>
    <recommendedName>
        <fullName evidence="5">Ubiquitin-like protease family profile domain-containing protein</fullName>
    </recommendedName>
</protein>
<evidence type="ECO:0000256" key="3">
    <source>
        <dbReference type="ARBA" id="ARBA00022801"/>
    </source>
</evidence>
<dbReference type="Gene3D" id="3.40.395.10">
    <property type="entry name" value="Adenoviral Proteinase, Chain A"/>
    <property type="match status" value="1"/>
</dbReference>
<organism evidence="6 7">
    <name type="scientific">Auricularia subglabra (strain TFB-10046 / SS5)</name>
    <name type="common">White-rot fungus</name>
    <name type="synonym">Auricularia delicata (strain TFB10046)</name>
    <dbReference type="NCBI Taxonomy" id="717982"/>
    <lineage>
        <taxon>Eukaryota</taxon>
        <taxon>Fungi</taxon>
        <taxon>Dikarya</taxon>
        <taxon>Basidiomycota</taxon>
        <taxon>Agaricomycotina</taxon>
        <taxon>Agaricomycetes</taxon>
        <taxon>Auriculariales</taxon>
        <taxon>Auriculariaceae</taxon>
        <taxon>Auricularia</taxon>
    </lineage>
</organism>
<reference evidence="7" key="1">
    <citation type="journal article" date="2012" name="Science">
        <title>The Paleozoic origin of enzymatic lignin decomposition reconstructed from 31 fungal genomes.</title>
        <authorList>
            <person name="Floudas D."/>
            <person name="Binder M."/>
            <person name="Riley R."/>
            <person name="Barry K."/>
            <person name="Blanchette R.A."/>
            <person name="Henrissat B."/>
            <person name="Martinez A.T."/>
            <person name="Otillar R."/>
            <person name="Spatafora J.W."/>
            <person name="Yadav J.S."/>
            <person name="Aerts A."/>
            <person name="Benoit I."/>
            <person name="Boyd A."/>
            <person name="Carlson A."/>
            <person name="Copeland A."/>
            <person name="Coutinho P.M."/>
            <person name="de Vries R.P."/>
            <person name="Ferreira P."/>
            <person name="Findley K."/>
            <person name="Foster B."/>
            <person name="Gaskell J."/>
            <person name="Glotzer D."/>
            <person name="Gorecki P."/>
            <person name="Heitman J."/>
            <person name="Hesse C."/>
            <person name="Hori C."/>
            <person name="Igarashi K."/>
            <person name="Jurgens J.A."/>
            <person name="Kallen N."/>
            <person name="Kersten P."/>
            <person name="Kohler A."/>
            <person name="Kuees U."/>
            <person name="Kumar T.K.A."/>
            <person name="Kuo A."/>
            <person name="LaButti K."/>
            <person name="Larrondo L.F."/>
            <person name="Lindquist E."/>
            <person name="Ling A."/>
            <person name="Lombard V."/>
            <person name="Lucas S."/>
            <person name="Lundell T."/>
            <person name="Martin R."/>
            <person name="McLaughlin D.J."/>
            <person name="Morgenstern I."/>
            <person name="Morin E."/>
            <person name="Murat C."/>
            <person name="Nagy L.G."/>
            <person name="Nolan M."/>
            <person name="Ohm R.A."/>
            <person name="Patyshakuliyeva A."/>
            <person name="Rokas A."/>
            <person name="Ruiz-Duenas F.J."/>
            <person name="Sabat G."/>
            <person name="Salamov A."/>
            <person name="Samejima M."/>
            <person name="Schmutz J."/>
            <person name="Slot J.C."/>
            <person name="St John F."/>
            <person name="Stenlid J."/>
            <person name="Sun H."/>
            <person name="Sun S."/>
            <person name="Syed K."/>
            <person name="Tsang A."/>
            <person name="Wiebenga A."/>
            <person name="Young D."/>
            <person name="Pisabarro A."/>
            <person name="Eastwood D.C."/>
            <person name="Martin F."/>
            <person name="Cullen D."/>
            <person name="Grigoriev I.V."/>
            <person name="Hibbett D.S."/>
        </authorList>
    </citation>
    <scope>NUCLEOTIDE SEQUENCE [LARGE SCALE GENOMIC DNA]</scope>
    <source>
        <strain evidence="7">TFB10046</strain>
    </source>
</reference>
<dbReference type="GO" id="GO:0019783">
    <property type="term" value="F:ubiquitin-like protein peptidase activity"/>
    <property type="evidence" value="ECO:0007669"/>
    <property type="project" value="UniProtKB-ARBA"/>
</dbReference>
<name>J0LCM9_AURST</name>
<dbReference type="Pfam" id="PF02902">
    <property type="entry name" value="Peptidase_C48"/>
    <property type="match status" value="1"/>
</dbReference>
<dbReference type="KEGG" id="adl:AURDEDRAFT_176681"/>
<comment type="similarity">
    <text evidence="1">Belongs to the peptidase C48 family.</text>
</comment>
<dbReference type="EMBL" id="JH687969">
    <property type="protein sequence ID" value="EJD34276.1"/>
    <property type="molecule type" value="Genomic_DNA"/>
</dbReference>
<dbReference type="InParanoid" id="J0LCM9"/>
<dbReference type="OrthoDB" id="1939479at2759"/>
<feature type="domain" description="Ubiquitin-like protease family profile" evidence="5">
    <location>
        <begin position="82"/>
        <end position="316"/>
    </location>
</feature>
<dbReference type="eggNOG" id="ENOG502SGRS">
    <property type="taxonomic scope" value="Eukaryota"/>
</dbReference>
<evidence type="ECO:0000256" key="2">
    <source>
        <dbReference type="ARBA" id="ARBA00022670"/>
    </source>
</evidence>
<evidence type="ECO:0000313" key="7">
    <source>
        <dbReference type="Proteomes" id="UP000006514"/>
    </source>
</evidence>
<dbReference type="InterPro" id="IPR038765">
    <property type="entry name" value="Papain-like_cys_pep_sf"/>
</dbReference>
<dbReference type="Proteomes" id="UP000006514">
    <property type="component" value="Unassembled WGS sequence"/>
</dbReference>
<dbReference type="AlphaFoldDB" id="J0LCM9"/>